<proteinExistence type="predicted"/>
<organism evidence="1 2">
    <name type="scientific">Gossypium laxum</name>
    <dbReference type="NCBI Taxonomy" id="34288"/>
    <lineage>
        <taxon>Eukaryota</taxon>
        <taxon>Viridiplantae</taxon>
        <taxon>Streptophyta</taxon>
        <taxon>Embryophyta</taxon>
        <taxon>Tracheophyta</taxon>
        <taxon>Spermatophyta</taxon>
        <taxon>Magnoliopsida</taxon>
        <taxon>eudicotyledons</taxon>
        <taxon>Gunneridae</taxon>
        <taxon>Pentapetalae</taxon>
        <taxon>rosids</taxon>
        <taxon>malvids</taxon>
        <taxon>Malvales</taxon>
        <taxon>Malvaceae</taxon>
        <taxon>Malvoideae</taxon>
        <taxon>Gossypium</taxon>
    </lineage>
</organism>
<gene>
    <name evidence="1" type="ORF">Golax_010308</name>
</gene>
<reference evidence="1 2" key="1">
    <citation type="journal article" date="2019" name="Genome Biol. Evol.">
        <title>Insights into the evolution of the New World diploid cottons (Gossypium, subgenus Houzingenia) based on genome sequencing.</title>
        <authorList>
            <person name="Grover C.E."/>
            <person name="Arick M.A. 2nd"/>
            <person name="Thrash A."/>
            <person name="Conover J.L."/>
            <person name="Sanders W.S."/>
            <person name="Peterson D.G."/>
            <person name="Frelichowski J.E."/>
            <person name="Scheffler J.A."/>
            <person name="Scheffler B.E."/>
            <person name="Wendel J.F."/>
        </authorList>
    </citation>
    <scope>NUCLEOTIDE SEQUENCE [LARGE SCALE GENOMIC DNA]</scope>
    <source>
        <strain evidence="1">4</strain>
        <tissue evidence="1">Leaf</tissue>
    </source>
</reference>
<name>A0A7J8ZGU4_9ROSI</name>
<keyword evidence="2" id="KW-1185">Reference proteome</keyword>
<feature type="non-terminal residue" evidence="1">
    <location>
        <position position="1"/>
    </location>
</feature>
<evidence type="ECO:0000313" key="2">
    <source>
        <dbReference type="Proteomes" id="UP000593574"/>
    </source>
</evidence>
<dbReference type="EMBL" id="JABEZV010000005">
    <property type="protein sequence ID" value="MBA0711076.1"/>
    <property type="molecule type" value="Genomic_DNA"/>
</dbReference>
<dbReference type="AlphaFoldDB" id="A0A7J8ZGU4"/>
<dbReference type="Proteomes" id="UP000593574">
    <property type="component" value="Unassembled WGS sequence"/>
</dbReference>
<accession>A0A7J8ZGU4</accession>
<evidence type="ECO:0000313" key="1">
    <source>
        <dbReference type="EMBL" id="MBA0711076.1"/>
    </source>
</evidence>
<comment type="caution">
    <text evidence="1">The sequence shown here is derived from an EMBL/GenBank/DDBJ whole genome shotgun (WGS) entry which is preliminary data.</text>
</comment>
<sequence>RGEEVSITPKEICEFYNAPFYDKDFLSSIDLDKFENIDMKDVIKYLTQGRERTQVCVGKWIYREMSRFLHSKKDGIFFPHLVTELCRWARVLMGDNE</sequence>
<protein>
    <submittedName>
        <fullName evidence="1">Uncharacterized protein</fullName>
    </submittedName>
</protein>